<dbReference type="Gene3D" id="1.20.1330.10">
    <property type="entry name" value="f41 fragment of flagellin, N-terminal domain"/>
    <property type="match status" value="1"/>
</dbReference>
<dbReference type="PANTHER" id="PTHR42792">
    <property type="entry name" value="FLAGELLIN"/>
    <property type="match status" value="1"/>
</dbReference>
<name>A0A6J4RU06_9ACTN</name>
<gene>
    <name evidence="2" type="ORF">AVDCRST_MAG65-1501</name>
</gene>
<evidence type="ECO:0000259" key="1">
    <source>
        <dbReference type="Pfam" id="PF00669"/>
    </source>
</evidence>
<dbReference type="GO" id="GO:0009288">
    <property type="term" value="C:bacterial-type flagellum"/>
    <property type="evidence" value="ECO:0007669"/>
    <property type="project" value="InterPro"/>
</dbReference>
<proteinExistence type="predicted"/>
<dbReference type="Pfam" id="PF00669">
    <property type="entry name" value="Flagellin_N"/>
    <property type="match status" value="1"/>
</dbReference>
<dbReference type="PANTHER" id="PTHR42792:SF1">
    <property type="entry name" value="FLAGELLAR HOOK-ASSOCIATED PROTEIN 3"/>
    <property type="match status" value="1"/>
</dbReference>
<dbReference type="SUPFAM" id="SSF64518">
    <property type="entry name" value="Phase 1 flagellin"/>
    <property type="match status" value="1"/>
</dbReference>
<dbReference type="AlphaFoldDB" id="A0A6J4RU06"/>
<evidence type="ECO:0000313" key="2">
    <source>
        <dbReference type="EMBL" id="CAA9482099.1"/>
    </source>
</evidence>
<protein>
    <recommendedName>
        <fullName evidence="1">Flagellin N-terminal domain-containing protein</fullName>
    </recommendedName>
</protein>
<feature type="domain" description="Flagellin N-terminal" evidence="1">
    <location>
        <begin position="8"/>
        <end position="137"/>
    </location>
</feature>
<dbReference type="InterPro" id="IPR001492">
    <property type="entry name" value="Flagellin"/>
</dbReference>
<sequence length="313" mass="33238">MRVTNALVTRSLSRRLLENQRLLSEAQERVATGKRVQKLSDDPTAGSAIMQAGGSLRGIAQYTRNVEHLATRLDAEDSALGQLTDLMTRARELGVATVGGNVDAAGRRAAGAELRQLLGQVVNVANTKLGDDYLFGGIGNDGRAPFTLPTLQADGTTTFVVLDPPADPADAPTPRVPTGERQYEIAAGQTMSGPHAGGKVFLDSGMLDALNRLAFAMETDQTADMGSAMRDLDVAFSDVQALVGEIGARQNQSDIVRAGLAALRDTFTAQKSALSEVEMEQAITEMVQRQTAYQAAMLASSKVMGLSLAEYLR</sequence>
<dbReference type="EMBL" id="CADCVL010000253">
    <property type="protein sequence ID" value="CAA9482099.1"/>
    <property type="molecule type" value="Genomic_DNA"/>
</dbReference>
<reference evidence="2" key="1">
    <citation type="submission" date="2020-02" db="EMBL/GenBank/DDBJ databases">
        <authorList>
            <person name="Meier V. D."/>
        </authorList>
    </citation>
    <scope>NUCLEOTIDE SEQUENCE</scope>
    <source>
        <strain evidence="2">AVDCRST_MAG65</strain>
    </source>
</reference>
<organism evidence="2">
    <name type="scientific">uncultured Solirubrobacteraceae bacterium</name>
    <dbReference type="NCBI Taxonomy" id="1162706"/>
    <lineage>
        <taxon>Bacteria</taxon>
        <taxon>Bacillati</taxon>
        <taxon>Actinomycetota</taxon>
        <taxon>Thermoleophilia</taxon>
        <taxon>Solirubrobacterales</taxon>
        <taxon>Solirubrobacteraceae</taxon>
        <taxon>environmental samples</taxon>
    </lineage>
</organism>
<dbReference type="InterPro" id="IPR001029">
    <property type="entry name" value="Flagellin_N"/>
</dbReference>
<accession>A0A6J4RU06</accession>
<dbReference type="GO" id="GO:0005198">
    <property type="term" value="F:structural molecule activity"/>
    <property type="evidence" value="ECO:0007669"/>
    <property type="project" value="InterPro"/>
</dbReference>